<proteinExistence type="predicted"/>
<evidence type="ECO:0000256" key="1">
    <source>
        <dbReference type="SAM" id="SignalP"/>
    </source>
</evidence>
<gene>
    <name evidence="4" type="ORF">BU26DRAFT_599163</name>
</gene>
<dbReference type="GeneID" id="54588407"/>
<dbReference type="InterPro" id="IPR054293">
    <property type="entry name" value="DUF7029"/>
</dbReference>
<evidence type="ECO:0000259" key="3">
    <source>
        <dbReference type="Pfam" id="PF23865"/>
    </source>
</evidence>
<feature type="domain" description="DUF7223" evidence="3">
    <location>
        <begin position="233"/>
        <end position="491"/>
    </location>
</feature>
<keyword evidence="1" id="KW-0732">Signal</keyword>
<dbReference type="EMBL" id="ML987189">
    <property type="protein sequence ID" value="KAF2256485.1"/>
    <property type="molecule type" value="Genomic_DNA"/>
</dbReference>
<feature type="chain" id="PRO_5025572233" evidence="1">
    <location>
        <begin position="22"/>
        <end position="581"/>
    </location>
</feature>
<dbReference type="Pfam" id="PF22974">
    <property type="entry name" value="DUF7029"/>
    <property type="match status" value="1"/>
</dbReference>
<sequence>MFFQLFSGAILSALWLGEASAAAVTPLRLRETGKVAPKASIARSVNELNPIPFPSRLRKRSNGDDDGDYKLQTSETWYWNMNGSSTPLAKAECNFQSSNGTQPWSGRTVPLERLMSHIDDLQCSDHGISLKWKDEQSYDAAKTNWDWVNQDDERYIAMVTNSAACGGHRQVYKVYKCETDSASLSMSMDAKPVDFIEAFPFMKFRLSTTGVPQDNAARGITLEKRATVTIPAGHDFSGTNIFTQNIADGLDVSLTCGSCMTTGNIDIDLEVNGDITKFPPIDGSITVTPSGISATVGLDLVVSAELTSEFDKSITFLNIPLIENPLSVAGIATVGPSLMVNMDAKIESVTAEVDLSLGSVTLSIPDDSKATLDFFDSSKDSTTDFTPQFTTTGPSVSAGISASANFGPNIVLGLDVEALGVGLAAGLALAAPTLDLTASFNENGCAGVDFEADLTAQLNAFGGAGKIADVAADNTISLIGTSTQIFSICLTVPTDAAATMTAAAAPVSTPFGGIVGATLSDIGCQAATNSMSAAAPALCAADGGDASFTQTCPGVANQCCNLDQACGMATDSDGVSGLCCT</sequence>
<feature type="domain" description="DUF7029" evidence="2">
    <location>
        <begin position="107"/>
        <end position="199"/>
    </location>
</feature>
<evidence type="ECO:0000313" key="4">
    <source>
        <dbReference type="EMBL" id="KAF2256485.1"/>
    </source>
</evidence>
<dbReference type="OrthoDB" id="5382170at2759"/>
<reference evidence="4" key="1">
    <citation type="journal article" date="2020" name="Stud. Mycol.">
        <title>101 Dothideomycetes genomes: a test case for predicting lifestyles and emergence of pathogens.</title>
        <authorList>
            <person name="Haridas S."/>
            <person name="Albert R."/>
            <person name="Binder M."/>
            <person name="Bloem J."/>
            <person name="Labutti K."/>
            <person name="Salamov A."/>
            <person name="Andreopoulos B."/>
            <person name="Baker S."/>
            <person name="Barry K."/>
            <person name="Bills G."/>
            <person name="Bluhm B."/>
            <person name="Cannon C."/>
            <person name="Castanera R."/>
            <person name="Culley D."/>
            <person name="Daum C."/>
            <person name="Ezra D."/>
            <person name="Gonzalez J."/>
            <person name="Henrissat B."/>
            <person name="Kuo A."/>
            <person name="Liang C."/>
            <person name="Lipzen A."/>
            <person name="Lutzoni F."/>
            <person name="Magnuson J."/>
            <person name="Mondo S."/>
            <person name="Nolan M."/>
            <person name="Ohm R."/>
            <person name="Pangilinan J."/>
            <person name="Park H.-J."/>
            <person name="Ramirez L."/>
            <person name="Alfaro M."/>
            <person name="Sun H."/>
            <person name="Tritt A."/>
            <person name="Yoshinaga Y."/>
            <person name="Zwiers L.-H."/>
            <person name="Turgeon B."/>
            <person name="Goodwin S."/>
            <person name="Spatafora J."/>
            <person name="Crous P."/>
            <person name="Grigoriev I."/>
        </authorList>
    </citation>
    <scope>NUCLEOTIDE SEQUENCE</scope>
    <source>
        <strain evidence="4">CBS 122368</strain>
    </source>
</reference>
<dbReference type="InterPro" id="IPR055647">
    <property type="entry name" value="DUF7223"/>
</dbReference>
<feature type="signal peptide" evidence="1">
    <location>
        <begin position="1"/>
        <end position="21"/>
    </location>
</feature>
<dbReference type="Pfam" id="PF23865">
    <property type="entry name" value="DUF7223"/>
    <property type="match status" value="1"/>
</dbReference>
<name>A0A6A6J0W7_9PLEO</name>
<evidence type="ECO:0000313" key="5">
    <source>
        <dbReference type="Proteomes" id="UP000800094"/>
    </source>
</evidence>
<evidence type="ECO:0000259" key="2">
    <source>
        <dbReference type="Pfam" id="PF22974"/>
    </source>
</evidence>
<keyword evidence="5" id="KW-1185">Reference proteome</keyword>
<dbReference type="AlphaFoldDB" id="A0A6A6J0W7"/>
<protein>
    <submittedName>
        <fullName evidence="4">Uncharacterized protein</fullName>
    </submittedName>
</protein>
<accession>A0A6A6J0W7</accession>
<organism evidence="4 5">
    <name type="scientific">Trematosphaeria pertusa</name>
    <dbReference type="NCBI Taxonomy" id="390896"/>
    <lineage>
        <taxon>Eukaryota</taxon>
        <taxon>Fungi</taxon>
        <taxon>Dikarya</taxon>
        <taxon>Ascomycota</taxon>
        <taxon>Pezizomycotina</taxon>
        <taxon>Dothideomycetes</taxon>
        <taxon>Pleosporomycetidae</taxon>
        <taxon>Pleosporales</taxon>
        <taxon>Massarineae</taxon>
        <taxon>Trematosphaeriaceae</taxon>
        <taxon>Trematosphaeria</taxon>
    </lineage>
</organism>
<dbReference type="Proteomes" id="UP000800094">
    <property type="component" value="Unassembled WGS sequence"/>
</dbReference>
<dbReference type="RefSeq" id="XP_033691489.1">
    <property type="nucleotide sequence ID" value="XM_033835077.1"/>
</dbReference>